<dbReference type="GO" id="GO:0000976">
    <property type="term" value="F:transcription cis-regulatory region binding"/>
    <property type="evidence" value="ECO:0007669"/>
    <property type="project" value="TreeGrafter"/>
</dbReference>
<evidence type="ECO:0000256" key="2">
    <source>
        <dbReference type="PROSITE-ProRule" id="PRU00335"/>
    </source>
</evidence>
<gene>
    <name evidence="5" type="ORF">MPHL21000_02695</name>
</gene>
<dbReference type="InterPro" id="IPR001647">
    <property type="entry name" value="HTH_TetR"/>
</dbReference>
<accession>A0A5N5VDB2</accession>
<sequence length="199" mass="22073">MPDEDRDGWRTQRETAARNESKVLEATRELLRSPDATDVDMRVIAQRAGVGVGTLYRRFGDKAGLLAAVIGRDENRLQQAVLNGQPPLGPGAPPADRLTAFLDALVNLTDRNLGVLLVTDLTPPGRLKIGAYQGWRLYLVTLLRELRPDLDAKDAGWHADLLLATVDPQLFAYQRRELGMSRDRIARNARALATAITRR</sequence>
<evidence type="ECO:0000313" key="5">
    <source>
        <dbReference type="EMBL" id="KAB7759953.1"/>
    </source>
</evidence>
<keyword evidence="6" id="KW-1185">Reference proteome</keyword>
<dbReference type="PANTHER" id="PTHR30055:SF209">
    <property type="entry name" value="POSSIBLE TRANSCRIPTIONAL REGULATORY PROTEIN (PROBABLY TETR-FAMILY)"/>
    <property type="match status" value="1"/>
</dbReference>
<evidence type="ECO:0000313" key="6">
    <source>
        <dbReference type="Proteomes" id="UP000325690"/>
    </source>
</evidence>
<keyword evidence="1 2" id="KW-0238">DNA-binding</keyword>
<dbReference type="EMBL" id="ANBP01000001">
    <property type="protein sequence ID" value="KAB7759953.1"/>
    <property type="molecule type" value="Genomic_DNA"/>
</dbReference>
<dbReference type="SUPFAM" id="SSF46689">
    <property type="entry name" value="Homeodomain-like"/>
    <property type="match status" value="1"/>
</dbReference>
<feature type="compositionally biased region" description="Basic and acidic residues" evidence="3">
    <location>
        <begin position="7"/>
        <end position="20"/>
    </location>
</feature>
<proteinExistence type="predicted"/>
<name>A0A5N5VDB2_MYCPH</name>
<dbReference type="Gene3D" id="1.10.357.10">
    <property type="entry name" value="Tetracycline Repressor, domain 2"/>
    <property type="match status" value="1"/>
</dbReference>
<reference evidence="5 6" key="1">
    <citation type="submission" date="2012-10" db="EMBL/GenBank/DDBJ databases">
        <title>The draft sequence of the Mycobacterium pheli genome.</title>
        <authorList>
            <person name="Pettersson B.M.F."/>
            <person name="Das S."/>
            <person name="Dasgupta S."/>
            <person name="Bhattacharya A."/>
            <person name="Kirsebom L.A."/>
        </authorList>
    </citation>
    <scope>NUCLEOTIDE SEQUENCE [LARGE SCALE GENOMIC DNA]</scope>
    <source>
        <strain evidence="5 6">CCUG 21000</strain>
    </source>
</reference>
<feature type="domain" description="HTH tetR-type" evidence="4">
    <location>
        <begin position="17"/>
        <end position="77"/>
    </location>
</feature>
<dbReference type="PROSITE" id="PS50977">
    <property type="entry name" value="HTH_TETR_2"/>
    <property type="match status" value="1"/>
</dbReference>
<dbReference type="GeneID" id="74304630"/>
<dbReference type="Pfam" id="PF00440">
    <property type="entry name" value="TetR_N"/>
    <property type="match status" value="1"/>
</dbReference>
<evidence type="ECO:0000256" key="3">
    <source>
        <dbReference type="SAM" id="MobiDB-lite"/>
    </source>
</evidence>
<dbReference type="InterPro" id="IPR050109">
    <property type="entry name" value="HTH-type_TetR-like_transc_reg"/>
</dbReference>
<dbReference type="RefSeq" id="WP_003887273.1">
    <property type="nucleotide sequence ID" value="NZ_ANBO01000001.1"/>
</dbReference>
<dbReference type="PANTHER" id="PTHR30055">
    <property type="entry name" value="HTH-TYPE TRANSCRIPTIONAL REGULATOR RUTR"/>
    <property type="match status" value="1"/>
</dbReference>
<dbReference type="AlphaFoldDB" id="A0A5N5VDB2"/>
<feature type="DNA-binding region" description="H-T-H motif" evidence="2">
    <location>
        <begin position="40"/>
        <end position="59"/>
    </location>
</feature>
<dbReference type="PRINTS" id="PR00455">
    <property type="entry name" value="HTHTETR"/>
</dbReference>
<protein>
    <submittedName>
        <fullName evidence="5">Transcriptional regulator</fullName>
    </submittedName>
</protein>
<dbReference type="Proteomes" id="UP000325690">
    <property type="component" value="Unassembled WGS sequence"/>
</dbReference>
<feature type="region of interest" description="Disordered" evidence="3">
    <location>
        <begin position="1"/>
        <end position="20"/>
    </location>
</feature>
<dbReference type="InterPro" id="IPR009057">
    <property type="entry name" value="Homeodomain-like_sf"/>
</dbReference>
<evidence type="ECO:0000259" key="4">
    <source>
        <dbReference type="PROSITE" id="PS50977"/>
    </source>
</evidence>
<dbReference type="GO" id="GO:0003700">
    <property type="term" value="F:DNA-binding transcription factor activity"/>
    <property type="evidence" value="ECO:0007669"/>
    <property type="project" value="TreeGrafter"/>
</dbReference>
<evidence type="ECO:0000256" key="1">
    <source>
        <dbReference type="ARBA" id="ARBA00023125"/>
    </source>
</evidence>
<organism evidence="5 6">
    <name type="scientific">Mycolicibacterium phlei DSM 43239 = CCUG 21000</name>
    <dbReference type="NCBI Taxonomy" id="1226750"/>
    <lineage>
        <taxon>Bacteria</taxon>
        <taxon>Bacillati</taxon>
        <taxon>Actinomycetota</taxon>
        <taxon>Actinomycetes</taxon>
        <taxon>Mycobacteriales</taxon>
        <taxon>Mycobacteriaceae</taxon>
        <taxon>Mycolicibacterium</taxon>
    </lineage>
</organism>
<comment type="caution">
    <text evidence="5">The sequence shown here is derived from an EMBL/GenBank/DDBJ whole genome shotgun (WGS) entry which is preliminary data.</text>
</comment>